<dbReference type="KEGG" id="rer:RER_33070"/>
<gene>
    <name evidence="1" type="ordered locus">RER_33070</name>
</gene>
<name>C1A080_RHOE4</name>
<accession>C1A080</accession>
<dbReference type="NCBIfam" id="NF047719">
    <property type="entry name" value="SCO6745_fam_HTH"/>
    <property type="match status" value="1"/>
</dbReference>
<dbReference type="HOGENOM" id="CLU_061724_0_0_11"/>
<organism evidence="1 2">
    <name type="scientific">Rhodococcus erythropolis (strain PR4 / NBRC 100887)</name>
    <dbReference type="NCBI Taxonomy" id="234621"/>
    <lineage>
        <taxon>Bacteria</taxon>
        <taxon>Bacillati</taxon>
        <taxon>Actinomycetota</taxon>
        <taxon>Actinomycetes</taxon>
        <taxon>Mycobacteriales</taxon>
        <taxon>Nocardiaceae</taxon>
        <taxon>Rhodococcus</taxon>
        <taxon>Rhodococcus erythropolis group</taxon>
    </lineage>
</organism>
<protein>
    <recommendedName>
        <fullName evidence="3">SalK</fullName>
    </recommendedName>
</protein>
<reference evidence="2" key="1">
    <citation type="submission" date="2005-03" db="EMBL/GenBank/DDBJ databases">
        <title>Comparison of the complete genome sequences of Rhodococcus erythropolis PR4 and Rhodococcus opacus B4.</title>
        <authorList>
            <person name="Takarada H."/>
            <person name="Sekine M."/>
            <person name="Hosoyama A."/>
            <person name="Yamada R."/>
            <person name="Fujisawa T."/>
            <person name="Omata S."/>
            <person name="Shimizu A."/>
            <person name="Tsukatani N."/>
            <person name="Tanikawa S."/>
            <person name="Fujita N."/>
            <person name="Harayama S."/>
        </authorList>
    </citation>
    <scope>NUCLEOTIDE SEQUENCE [LARGE SCALE GENOMIC DNA]</scope>
    <source>
        <strain evidence="2">PR4 / NBRC 100887</strain>
    </source>
</reference>
<evidence type="ECO:0000313" key="2">
    <source>
        <dbReference type="Proteomes" id="UP000002204"/>
    </source>
</evidence>
<reference evidence="1 2" key="2">
    <citation type="journal article" date="2006" name="Environ. Microbiol.">
        <title>Sequence analysis of three plasmids harboured in Rhodococcus erythropolis strain PR4.</title>
        <authorList>
            <person name="Sekine M."/>
            <person name="Tanikawa S."/>
            <person name="Omata S."/>
            <person name="Saito M."/>
            <person name="Fujisawa T."/>
            <person name="Tsukatani N."/>
            <person name="Tajima T."/>
            <person name="Sekigawa T."/>
            <person name="Kosugi H."/>
            <person name="Matsuo Y."/>
            <person name="Nishiko R."/>
            <person name="Imamura K."/>
            <person name="Ito M."/>
            <person name="Narita H."/>
            <person name="Tago S."/>
            <person name="Fujita N."/>
            <person name="Harayama S."/>
        </authorList>
    </citation>
    <scope>NUCLEOTIDE SEQUENCE [LARGE SCALE GENOMIC DNA]</scope>
    <source>
        <strain evidence="2">PR4 / NBRC 100887</strain>
    </source>
</reference>
<dbReference type="Proteomes" id="UP000002204">
    <property type="component" value="Chromosome"/>
</dbReference>
<dbReference type="AlphaFoldDB" id="C1A080"/>
<sequence length="300" mass="32700">MLSTATVSGMDAQTAGKTARTLELLHSLAYFVPETEKELVGVGLEPGRMVYFAGRSAPLGAPPATVVTATFFNFNPELIASVIPRAWELARPTEVVAARYRAIDAAYVRLFGADVTGSADMAEAAELVTIAAQNIPGVDGRPLYAGWASLDWPTEPHLRFWHALTLLREYRGDGHIAALQTAGLNGLDALITHTATGIGFQRKFAQTRRGWSQEQWDEAVESLKDRELLDRSSGALTEDGQELRDVVEDLTDDLALAPWDALGEEGAKRLLELATPWRTALVEQEVFPAALFGPRFGKLR</sequence>
<dbReference type="EMBL" id="AP008957">
    <property type="protein sequence ID" value="BAH34015.1"/>
    <property type="molecule type" value="Genomic_DNA"/>
</dbReference>
<dbReference type="Pfam" id="PF21863">
    <property type="entry name" value="HTH_67"/>
    <property type="match status" value="1"/>
</dbReference>
<dbReference type="eggNOG" id="COG1846">
    <property type="taxonomic scope" value="Bacteria"/>
</dbReference>
<proteinExistence type="predicted"/>
<dbReference type="InterPro" id="IPR054058">
    <property type="entry name" value="HTH_67"/>
</dbReference>
<evidence type="ECO:0008006" key="3">
    <source>
        <dbReference type="Google" id="ProtNLM"/>
    </source>
</evidence>
<evidence type="ECO:0000313" key="1">
    <source>
        <dbReference type="EMBL" id="BAH34015.1"/>
    </source>
</evidence>